<gene>
    <name evidence="1" type="ORF">FHR32_005128</name>
</gene>
<dbReference type="AlphaFoldDB" id="A0A7W7S0L6"/>
<sequence length="279" mass="29553">MSHDLGDLVPLSVTVADSDGNPANAGQVNLTITLPDGTTSAVGPITPTTTGVYDHDYLTVQAGRHHVRWVATGANASAFTDAFDVQSADDGDFISLADAKDHLQKSGTGDDGQLRFFISAACQMIADRMGQVSPAAATHDVTQRGDTIVLPRRPVIAVTSVQRLPSADLIPPADGSAGVAGWYLDGSEGVLRFTSRFAGRVRVTYRAGRNPLPSNFRLAALELVAHLWRGSQHNQAGGRPALGETDAVSASVHAFSMPYRVMELLGLKKDQERDEPLVG</sequence>
<evidence type="ECO:0000313" key="1">
    <source>
        <dbReference type="EMBL" id="MBB4940751.1"/>
    </source>
</evidence>
<accession>A0A7W7S0L6</accession>
<organism evidence="1 2">
    <name type="scientific">Streptosporangium album</name>
    <dbReference type="NCBI Taxonomy" id="47479"/>
    <lineage>
        <taxon>Bacteria</taxon>
        <taxon>Bacillati</taxon>
        <taxon>Actinomycetota</taxon>
        <taxon>Actinomycetes</taxon>
        <taxon>Streptosporangiales</taxon>
        <taxon>Streptosporangiaceae</taxon>
        <taxon>Streptosporangium</taxon>
    </lineage>
</organism>
<dbReference type="GO" id="GO:0005975">
    <property type="term" value="P:carbohydrate metabolic process"/>
    <property type="evidence" value="ECO:0007669"/>
    <property type="project" value="UniProtKB-ARBA"/>
</dbReference>
<protein>
    <submittedName>
        <fullName evidence="1">Uncharacterized protein</fullName>
    </submittedName>
</protein>
<dbReference type="Gene3D" id="1.10.3230.30">
    <property type="entry name" value="Phage gp6-like head-tail connector protein"/>
    <property type="match status" value="1"/>
</dbReference>
<name>A0A7W7S0L6_9ACTN</name>
<keyword evidence="2" id="KW-1185">Reference proteome</keyword>
<dbReference type="RefSeq" id="WP_184756915.1">
    <property type="nucleotide sequence ID" value="NZ_BAABEK010000005.1"/>
</dbReference>
<dbReference type="Proteomes" id="UP000534286">
    <property type="component" value="Unassembled WGS sequence"/>
</dbReference>
<dbReference type="Gene3D" id="2.60.40.10">
    <property type="entry name" value="Immunoglobulins"/>
    <property type="match status" value="1"/>
</dbReference>
<evidence type="ECO:0000313" key="2">
    <source>
        <dbReference type="Proteomes" id="UP000534286"/>
    </source>
</evidence>
<comment type="caution">
    <text evidence="1">The sequence shown here is derived from an EMBL/GenBank/DDBJ whole genome shotgun (WGS) entry which is preliminary data.</text>
</comment>
<dbReference type="EMBL" id="JACHJU010000002">
    <property type="protein sequence ID" value="MBB4940751.1"/>
    <property type="molecule type" value="Genomic_DNA"/>
</dbReference>
<proteinExistence type="predicted"/>
<dbReference type="InterPro" id="IPR013783">
    <property type="entry name" value="Ig-like_fold"/>
</dbReference>
<reference evidence="1 2" key="1">
    <citation type="submission" date="2020-08" db="EMBL/GenBank/DDBJ databases">
        <title>Sequencing the genomes of 1000 actinobacteria strains.</title>
        <authorList>
            <person name="Klenk H.-P."/>
        </authorList>
    </citation>
    <scope>NUCLEOTIDE SEQUENCE [LARGE SCALE GENOMIC DNA]</scope>
    <source>
        <strain evidence="1 2">DSM 43023</strain>
    </source>
</reference>